<proteinExistence type="predicted"/>
<name>A0ABU7SLC2_9ACTN</name>
<keyword evidence="2" id="KW-1185">Reference proteome</keyword>
<evidence type="ECO:0000313" key="2">
    <source>
        <dbReference type="Proteomes" id="UP001339911"/>
    </source>
</evidence>
<evidence type="ECO:0000313" key="1">
    <source>
        <dbReference type="EMBL" id="MEE6310763.1"/>
    </source>
</evidence>
<organism evidence="1 2">
    <name type="scientific">Plantactinospora veratri</name>
    <dbReference type="NCBI Taxonomy" id="1436122"/>
    <lineage>
        <taxon>Bacteria</taxon>
        <taxon>Bacillati</taxon>
        <taxon>Actinomycetota</taxon>
        <taxon>Actinomycetes</taxon>
        <taxon>Micromonosporales</taxon>
        <taxon>Micromonosporaceae</taxon>
        <taxon>Plantactinospora</taxon>
    </lineage>
</organism>
<dbReference type="EMBL" id="JAZGQL010000028">
    <property type="protein sequence ID" value="MEE6310763.1"/>
    <property type="molecule type" value="Genomic_DNA"/>
</dbReference>
<protein>
    <submittedName>
        <fullName evidence="1">SUKH-4 family immunity protein</fullName>
    </submittedName>
</protein>
<accession>A0ABU7SLC2</accession>
<sequence length="179" mass="19960">MNPELRELIAELRTDLEADQPATLAWAQINEGAPAEEIPGDLPQSVRELLETADGILAGTFDLPSVANLDDIQYYLEQMPGFTGVADEAAEWLVFGTLSDEPLLIRRDSGAVWYFPAETTDEWFMRELFLDVAPDLDSFLAYYIFGAGYGEIGSEDRWWAFLDQQGLTTPGDEDQQTDG</sequence>
<reference evidence="1 2" key="1">
    <citation type="submission" date="2024-01" db="EMBL/GenBank/DDBJ databases">
        <title>Genome insights into Plantactinospora veratri sp. nov.</title>
        <authorList>
            <person name="Wang L."/>
        </authorList>
    </citation>
    <scope>NUCLEOTIDE SEQUENCE [LARGE SCALE GENOMIC DNA]</scope>
    <source>
        <strain evidence="1 2">NEAU-FHS4</strain>
    </source>
</reference>
<dbReference type="RefSeq" id="WP_331210787.1">
    <property type="nucleotide sequence ID" value="NZ_JAZGQL010000028.1"/>
</dbReference>
<comment type="caution">
    <text evidence="1">The sequence shown here is derived from an EMBL/GenBank/DDBJ whole genome shotgun (WGS) entry which is preliminary data.</text>
</comment>
<dbReference type="Proteomes" id="UP001339911">
    <property type="component" value="Unassembled WGS sequence"/>
</dbReference>
<dbReference type="InterPro" id="IPR037883">
    <property type="entry name" value="Knr4/Smi1-like_sf"/>
</dbReference>
<dbReference type="SUPFAM" id="SSF160631">
    <property type="entry name" value="SMI1/KNR4-like"/>
    <property type="match status" value="1"/>
</dbReference>
<gene>
    <name evidence="1" type="ORF">V1634_28370</name>
</gene>